<dbReference type="AlphaFoldDB" id="A0A1R3HTZ2"/>
<comment type="caution">
    <text evidence="1">The sequence shown here is derived from an EMBL/GenBank/DDBJ whole genome shotgun (WGS) entry which is preliminary data.</text>
</comment>
<dbReference type="Proteomes" id="UP000188268">
    <property type="component" value="Unassembled WGS sequence"/>
</dbReference>
<sequence length="25" mass="2894">MADNLVNHIESAVIRFFAVCKSRSW</sequence>
<dbReference type="EMBL" id="AWWV01011181">
    <property type="protein sequence ID" value="OMO73641.1"/>
    <property type="molecule type" value="Genomic_DNA"/>
</dbReference>
<reference evidence="1 2" key="1">
    <citation type="submission" date="2013-09" db="EMBL/GenBank/DDBJ databases">
        <title>Corchorus capsularis genome sequencing.</title>
        <authorList>
            <person name="Alam M."/>
            <person name="Haque M.S."/>
            <person name="Islam M.S."/>
            <person name="Emdad E.M."/>
            <person name="Islam M.M."/>
            <person name="Ahmed B."/>
            <person name="Halim A."/>
            <person name="Hossen Q.M.M."/>
            <person name="Hossain M.Z."/>
            <person name="Ahmed R."/>
            <person name="Khan M.M."/>
            <person name="Islam R."/>
            <person name="Rashid M.M."/>
            <person name="Khan S.A."/>
            <person name="Rahman M.S."/>
            <person name="Alam M."/>
        </authorList>
    </citation>
    <scope>NUCLEOTIDE SEQUENCE [LARGE SCALE GENOMIC DNA]</scope>
    <source>
        <strain evidence="2">cv. CVL-1</strain>
        <tissue evidence="1">Whole seedling</tissue>
    </source>
</reference>
<dbReference type="Gramene" id="OMO73641">
    <property type="protein sequence ID" value="OMO73641"/>
    <property type="gene ID" value="CCACVL1_17195"/>
</dbReference>
<protein>
    <submittedName>
        <fullName evidence="1">Uncharacterized protein</fullName>
    </submittedName>
</protein>
<accession>A0A1R3HTZ2</accession>
<evidence type="ECO:0000313" key="2">
    <source>
        <dbReference type="Proteomes" id="UP000188268"/>
    </source>
</evidence>
<gene>
    <name evidence="1" type="ORF">CCACVL1_17195</name>
</gene>
<evidence type="ECO:0000313" key="1">
    <source>
        <dbReference type="EMBL" id="OMO73641.1"/>
    </source>
</evidence>
<keyword evidence="2" id="KW-1185">Reference proteome</keyword>
<organism evidence="1 2">
    <name type="scientific">Corchorus capsularis</name>
    <name type="common">Jute</name>
    <dbReference type="NCBI Taxonomy" id="210143"/>
    <lineage>
        <taxon>Eukaryota</taxon>
        <taxon>Viridiplantae</taxon>
        <taxon>Streptophyta</taxon>
        <taxon>Embryophyta</taxon>
        <taxon>Tracheophyta</taxon>
        <taxon>Spermatophyta</taxon>
        <taxon>Magnoliopsida</taxon>
        <taxon>eudicotyledons</taxon>
        <taxon>Gunneridae</taxon>
        <taxon>Pentapetalae</taxon>
        <taxon>rosids</taxon>
        <taxon>malvids</taxon>
        <taxon>Malvales</taxon>
        <taxon>Malvaceae</taxon>
        <taxon>Grewioideae</taxon>
        <taxon>Apeibeae</taxon>
        <taxon>Corchorus</taxon>
    </lineage>
</organism>
<name>A0A1R3HTZ2_COCAP</name>
<proteinExistence type="predicted"/>